<dbReference type="Proteomes" id="UP000789405">
    <property type="component" value="Unassembled WGS sequence"/>
</dbReference>
<gene>
    <name evidence="1" type="ORF">DERYTH_LOCUS25799</name>
</gene>
<organism evidence="1 2">
    <name type="scientific">Dentiscutata erythropus</name>
    <dbReference type="NCBI Taxonomy" id="1348616"/>
    <lineage>
        <taxon>Eukaryota</taxon>
        <taxon>Fungi</taxon>
        <taxon>Fungi incertae sedis</taxon>
        <taxon>Mucoromycota</taxon>
        <taxon>Glomeromycotina</taxon>
        <taxon>Glomeromycetes</taxon>
        <taxon>Diversisporales</taxon>
        <taxon>Gigasporaceae</taxon>
        <taxon>Dentiscutata</taxon>
    </lineage>
</organism>
<sequence length="131" mass="15324">TYEITIWVLETLSIEAQILLDWNLNFECVGLSDDEELIGISAGSSELHVTYLYIFSTTTGMNFSKYTYRESVMIDGIHFIASEFGERILITFHAFDSLERIKMDLNVYRFHDEKLIFDYDLMDPYNLINPI</sequence>
<evidence type="ECO:0000313" key="2">
    <source>
        <dbReference type="Proteomes" id="UP000789405"/>
    </source>
</evidence>
<keyword evidence="2" id="KW-1185">Reference proteome</keyword>
<protein>
    <submittedName>
        <fullName evidence="1">22961_t:CDS:1</fullName>
    </submittedName>
</protein>
<feature type="non-terminal residue" evidence="1">
    <location>
        <position position="1"/>
    </location>
</feature>
<dbReference type="EMBL" id="CAJVPY010050124">
    <property type="protein sequence ID" value="CAG8813454.1"/>
    <property type="molecule type" value="Genomic_DNA"/>
</dbReference>
<dbReference type="OrthoDB" id="10375497at2759"/>
<dbReference type="AlphaFoldDB" id="A0A9N9K5Y7"/>
<comment type="caution">
    <text evidence="1">The sequence shown here is derived from an EMBL/GenBank/DDBJ whole genome shotgun (WGS) entry which is preliminary data.</text>
</comment>
<feature type="non-terminal residue" evidence="1">
    <location>
        <position position="131"/>
    </location>
</feature>
<name>A0A9N9K5Y7_9GLOM</name>
<proteinExistence type="predicted"/>
<evidence type="ECO:0000313" key="1">
    <source>
        <dbReference type="EMBL" id="CAG8813454.1"/>
    </source>
</evidence>
<reference evidence="1" key="1">
    <citation type="submission" date="2021-06" db="EMBL/GenBank/DDBJ databases">
        <authorList>
            <person name="Kallberg Y."/>
            <person name="Tangrot J."/>
            <person name="Rosling A."/>
        </authorList>
    </citation>
    <scope>NUCLEOTIDE SEQUENCE</scope>
    <source>
        <strain evidence="1">MA453B</strain>
    </source>
</reference>
<accession>A0A9N9K5Y7</accession>